<dbReference type="RefSeq" id="XP_007836135.1">
    <property type="nucleotide sequence ID" value="XM_007837944.1"/>
</dbReference>
<keyword evidence="2" id="KW-0521">NADP</keyword>
<evidence type="ECO:0000313" key="5">
    <source>
        <dbReference type="Proteomes" id="UP000030651"/>
    </source>
</evidence>
<dbReference type="eggNOG" id="ENOG502R9X0">
    <property type="taxonomic scope" value="Eukaryota"/>
</dbReference>
<dbReference type="PANTHER" id="PTHR42748">
    <property type="entry name" value="NITROGEN METABOLITE REPRESSION PROTEIN NMRA FAMILY MEMBER"/>
    <property type="match status" value="1"/>
</dbReference>
<evidence type="ECO:0000256" key="2">
    <source>
        <dbReference type="ARBA" id="ARBA00022857"/>
    </source>
</evidence>
<dbReference type="Gene3D" id="3.40.50.720">
    <property type="entry name" value="NAD(P)-binding Rossmann-like Domain"/>
    <property type="match status" value="1"/>
</dbReference>
<protein>
    <recommendedName>
        <fullName evidence="3">NmrA-like domain-containing protein</fullName>
    </recommendedName>
</protein>
<dbReference type="Pfam" id="PF05368">
    <property type="entry name" value="NmrA"/>
    <property type="match status" value="1"/>
</dbReference>
<dbReference type="InParanoid" id="W3X080"/>
<dbReference type="InterPro" id="IPR036291">
    <property type="entry name" value="NAD(P)-bd_dom_sf"/>
</dbReference>
<dbReference type="SUPFAM" id="SSF51735">
    <property type="entry name" value="NAD(P)-binding Rossmann-fold domains"/>
    <property type="match status" value="1"/>
</dbReference>
<evidence type="ECO:0000313" key="4">
    <source>
        <dbReference type="EMBL" id="ETS79510.1"/>
    </source>
</evidence>
<dbReference type="KEGG" id="pfy:PFICI_09363"/>
<dbReference type="EMBL" id="KI912114">
    <property type="protein sequence ID" value="ETS79510.1"/>
    <property type="molecule type" value="Genomic_DNA"/>
</dbReference>
<feature type="domain" description="NmrA-like" evidence="3">
    <location>
        <begin position="2"/>
        <end position="295"/>
    </location>
</feature>
<dbReference type="PANTHER" id="PTHR42748:SF31">
    <property type="entry name" value="NMRA-LIKE DOMAIN-CONTAINING PROTEIN-RELATED"/>
    <property type="match status" value="1"/>
</dbReference>
<comment type="similarity">
    <text evidence="1">Belongs to the NmrA-type oxidoreductase family.</text>
</comment>
<keyword evidence="5" id="KW-1185">Reference proteome</keyword>
<gene>
    <name evidence="4" type="ORF">PFICI_09363</name>
</gene>
<reference evidence="5" key="1">
    <citation type="journal article" date="2015" name="BMC Genomics">
        <title>Genomic and transcriptomic analysis of the endophytic fungus Pestalotiopsis fici reveals its lifestyle and high potential for synthesis of natural products.</title>
        <authorList>
            <person name="Wang X."/>
            <person name="Zhang X."/>
            <person name="Liu L."/>
            <person name="Xiang M."/>
            <person name="Wang W."/>
            <person name="Sun X."/>
            <person name="Che Y."/>
            <person name="Guo L."/>
            <person name="Liu G."/>
            <person name="Guo L."/>
            <person name="Wang C."/>
            <person name="Yin W.B."/>
            <person name="Stadler M."/>
            <person name="Zhang X."/>
            <person name="Liu X."/>
        </authorList>
    </citation>
    <scope>NUCLEOTIDE SEQUENCE [LARGE SCALE GENOMIC DNA]</scope>
    <source>
        <strain evidence="5">W106-1 / CGMCC3.15140</strain>
    </source>
</reference>
<evidence type="ECO:0000256" key="1">
    <source>
        <dbReference type="ARBA" id="ARBA00006328"/>
    </source>
</evidence>
<dbReference type="Proteomes" id="UP000030651">
    <property type="component" value="Unassembled WGS sequence"/>
</dbReference>
<proteinExistence type="inferred from homology"/>
<dbReference type="GeneID" id="19274376"/>
<accession>W3X080</accession>
<sequence length="311" mass="33883">MDPTILVIGATGNTGKNVLRTLPGLLATAGSKYRILGLTRSTSHPVSQELAQLPGVEMVEKDWTRIDSAWLRDQNVVRAFVAPHNLAHQFYDESTLLVAMLHAGVKYVVKVSTMLEFLGPANPVFYGRAHWAIEEMLSQPEFDGMQWTSLRPNVFTSAFLYPAAHWVKNFRATGERGPLQLMVAADAPVSLIDPDDVGRAGAALLALEDASQHHKGRYVLRGADDVTGNEIVKLVEEYSGTQVPHTEFKATRMLDAMLGDYPASAPASIAAGCEFVWQGKCTTTGVPTAAEIAKLAPPQITTKEAFERLLK</sequence>
<organism evidence="4 5">
    <name type="scientific">Pestalotiopsis fici (strain W106-1 / CGMCC3.15140)</name>
    <dbReference type="NCBI Taxonomy" id="1229662"/>
    <lineage>
        <taxon>Eukaryota</taxon>
        <taxon>Fungi</taxon>
        <taxon>Dikarya</taxon>
        <taxon>Ascomycota</taxon>
        <taxon>Pezizomycotina</taxon>
        <taxon>Sordariomycetes</taxon>
        <taxon>Xylariomycetidae</taxon>
        <taxon>Amphisphaeriales</taxon>
        <taxon>Sporocadaceae</taxon>
        <taxon>Pestalotiopsis</taxon>
    </lineage>
</organism>
<dbReference type="OrthoDB" id="413314at2759"/>
<dbReference type="AlphaFoldDB" id="W3X080"/>
<dbReference type="OMA" id="QHWAIEA"/>
<dbReference type="GO" id="GO:0005634">
    <property type="term" value="C:nucleus"/>
    <property type="evidence" value="ECO:0007669"/>
    <property type="project" value="TreeGrafter"/>
</dbReference>
<dbReference type="InterPro" id="IPR051164">
    <property type="entry name" value="NmrA-like_oxidored"/>
</dbReference>
<dbReference type="InterPro" id="IPR008030">
    <property type="entry name" value="NmrA-like"/>
</dbReference>
<dbReference type="HOGENOM" id="CLU_076691_0_0_1"/>
<evidence type="ECO:0000259" key="3">
    <source>
        <dbReference type="Pfam" id="PF05368"/>
    </source>
</evidence>
<name>W3X080_PESFW</name>